<feature type="region of interest" description="Disordered" evidence="1">
    <location>
        <begin position="270"/>
        <end position="297"/>
    </location>
</feature>
<protein>
    <submittedName>
        <fullName evidence="2">Uncharacterized protein</fullName>
    </submittedName>
</protein>
<reference evidence="2" key="1">
    <citation type="submission" date="2023-06" db="EMBL/GenBank/DDBJ databases">
        <authorList>
            <consortium name="Lawrence Berkeley National Laboratory"/>
            <person name="Ahrendt S."/>
            <person name="Sahu N."/>
            <person name="Indic B."/>
            <person name="Wong-Bajracharya J."/>
            <person name="Merenyi Z."/>
            <person name="Ke H.-M."/>
            <person name="Monk M."/>
            <person name="Kocsube S."/>
            <person name="Drula E."/>
            <person name="Lipzen A."/>
            <person name="Balint B."/>
            <person name="Henrissat B."/>
            <person name="Andreopoulos B."/>
            <person name="Martin F.M."/>
            <person name="Harder C.B."/>
            <person name="Rigling D."/>
            <person name="Ford K.L."/>
            <person name="Foster G.D."/>
            <person name="Pangilinan J."/>
            <person name="Papanicolaou A."/>
            <person name="Barry K."/>
            <person name="LaButti K."/>
            <person name="Viragh M."/>
            <person name="Koriabine M."/>
            <person name="Yan M."/>
            <person name="Riley R."/>
            <person name="Champramary S."/>
            <person name="Plett K.L."/>
            <person name="Tsai I.J."/>
            <person name="Slot J."/>
            <person name="Sipos G."/>
            <person name="Plett J."/>
            <person name="Nagy L.G."/>
            <person name="Grigoriev I.V."/>
        </authorList>
    </citation>
    <scope>NUCLEOTIDE SEQUENCE</scope>
    <source>
        <strain evidence="2">CCBAS 213</strain>
    </source>
</reference>
<comment type="caution">
    <text evidence="2">The sequence shown here is derived from an EMBL/GenBank/DDBJ whole genome shotgun (WGS) entry which is preliminary data.</text>
</comment>
<feature type="region of interest" description="Disordered" evidence="1">
    <location>
        <begin position="134"/>
        <end position="158"/>
    </location>
</feature>
<dbReference type="AlphaFoldDB" id="A0AA39NPW0"/>
<evidence type="ECO:0000313" key="2">
    <source>
        <dbReference type="EMBL" id="KAK0469596.1"/>
    </source>
</evidence>
<accession>A0AA39NPW0</accession>
<dbReference type="Proteomes" id="UP001175211">
    <property type="component" value="Unassembled WGS sequence"/>
</dbReference>
<name>A0AA39NPW0_ARMTA</name>
<dbReference type="RefSeq" id="XP_060339389.1">
    <property type="nucleotide sequence ID" value="XM_060470850.1"/>
</dbReference>
<feature type="region of interest" description="Disordered" evidence="1">
    <location>
        <begin position="332"/>
        <end position="510"/>
    </location>
</feature>
<feature type="compositionally biased region" description="Basic residues" evidence="1">
    <location>
        <begin position="380"/>
        <end position="389"/>
    </location>
</feature>
<organism evidence="2 3">
    <name type="scientific">Armillaria tabescens</name>
    <name type="common">Ringless honey mushroom</name>
    <name type="synonym">Agaricus tabescens</name>
    <dbReference type="NCBI Taxonomy" id="1929756"/>
    <lineage>
        <taxon>Eukaryota</taxon>
        <taxon>Fungi</taxon>
        <taxon>Dikarya</taxon>
        <taxon>Basidiomycota</taxon>
        <taxon>Agaricomycotina</taxon>
        <taxon>Agaricomycetes</taxon>
        <taxon>Agaricomycetidae</taxon>
        <taxon>Agaricales</taxon>
        <taxon>Marasmiineae</taxon>
        <taxon>Physalacriaceae</taxon>
        <taxon>Desarmillaria</taxon>
    </lineage>
</organism>
<dbReference type="EMBL" id="JAUEPS010000001">
    <property type="protein sequence ID" value="KAK0469596.1"/>
    <property type="molecule type" value="Genomic_DNA"/>
</dbReference>
<sequence>MLLPMTLQSRIDIGAHPHEQRKPWSSPPEQITLGHGHHIQPIANSLAKRLGVSEEPASDTSLVHRISPHRSNLLSRIQGCEMHDNGDANINGNGSEGEDETVFNAERVPISDFMAEQSPFTSQNATKTFHLSRSATPTVNSGSTLVQMSSDPPTSNGISNPIAIQRKRVLHEDSVPPRGSSQIHADISRVTLTSAISRNAKLRRGSQSEDMDGLTDKVDAVVTNEVNELFRDTLQKVQTELCERQATASDDESPASAFLKGLLPSLMEEAKSRSQSLVPSVHATEPERPKDLPAAPKAMLTSPGVRLVESMLQAGADLTLPDEEPDSIMHATRMSRPSSSYHRKNIPSHTVRSDSRTTRSSQDDASSSRHRRYTSEHKNRSSHHSKSPRRSFSPANRKTSRYDARSPSPRRHRSRSPRASTNKRSTRYDRSRSPYRGRPEKKTHHRDYSDRSPRRYSYSDRNHSVSSKHESTRYDRRRQDSEYSRRPYRESLSPERGVRSHRDSQWIPEDETEHMVYDEPEPMHDLHDVSDVPGVWAFQVSRDFPDILEYSFNVSEEIAAKWNLIRENNWVMAERETRDELFLHLICLPTALAAPMLDSLLTEISQEPKTLTDALWSIQTEWPGRGSLIIEINPGKPTGKVFFPGDDPVRDPAMTFLDITDPKSCQRNIHNPLEITHTIREGVNTIRFIQLADMDKSFFLLASHRDIPTLDLTALDEILQFRTP</sequence>
<dbReference type="GeneID" id="85354398"/>
<feature type="compositionally biased region" description="Basic and acidic residues" evidence="1">
    <location>
        <begin position="13"/>
        <end position="22"/>
    </location>
</feature>
<evidence type="ECO:0000256" key="1">
    <source>
        <dbReference type="SAM" id="MobiDB-lite"/>
    </source>
</evidence>
<proteinExistence type="predicted"/>
<feature type="region of interest" description="Disordered" evidence="1">
    <location>
        <begin position="1"/>
        <end position="35"/>
    </location>
</feature>
<evidence type="ECO:0000313" key="3">
    <source>
        <dbReference type="Proteomes" id="UP001175211"/>
    </source>
</evidence>
<gene>
    <name evidence="2" type="ORF">EV420DRAFT_1495543</name>
</gene>
<feature type="compositionally biased region" description="Basic and acidic residues" evidence="1">
    <location>
        <begin position="426"/>
        <end position="504"/>
    </location>
</feature>
<keyword evidence="3" id="KW-1185">Reference proteome</keyword>